<feature type="non-terminal residue" evidence="2">
    <location>
        <position position="263"/>
    </location>
</feature>
<keyword evidence="2" id="KW-0378">Hydrolase</keyword>
<reference evidence="2 3" key="1">
    <citation type="journal article" date="2016" name="Nat. Commun.">
        <title>Ectomycorrhizal ecology is imprinted in the genome of the dominant symbiotic fungus Cenococcum geophilum.</title>
        <authorList>
            <consortium name="DOE Joint Genome Institute"/>
            <person name="Peter M."/>
            <person name="Kohler A."/>
            <person name="Ohm R.A."/>
            <person name="Kuo A."/>
            <person name="Krutzmann J."/>
            <person name="Morin E."/>
            <person name="Arend M."/>
            <person name="Barry K.W."/>
            <person name="Binder M."/>
            <person name="Choi C."/>
            <person name="Clum A."/>
            <person name="Copeland A."/>
            <person name="Grisel N."/>
            <person name="Haridas S."/>
            <person name="Kipfer T."/>
            <person name="LaButti K."/>
            <person name="Lindquist E."/>
            <person name="Lipzen A."/>
            <person name="Maire R."/>
            <person name="Meier B."/>
            <person name="Mihaltcheva S."/>
            <person name="Molinier V."/>
            <person name="Murat C."/>
            <person name="Poggeler S."/>
            <person name="Quandt C.A."/>
            <person name="Sperisen C."/>
            <person name="Tritt A."/>
            <person name="Tisserant E."/>
            <person name="Crous P.W."/>
            <person name="Henrissat B."/>
            <person name="Nehls U."/>
            <person name="Egli S."/>
            <person name="Spatafora J.W."/>
            <person name="Grigoriev I.V."/>
            <person name="Martin F.M."/>
        </authorList>
    </citation>
    <scope>NUCLEOTIDE SEQUENCE [LARGE SCALE GENOMIC DNA]</scope>
    <source>
        <strain evidence="2 3">CBS 207.34</strain>
    </source>
</reference>
<organism evidence="2 3">
    <name type="scientific">Glonium stellatum</name>
    <dbReference type="NCBI Taxonomy" id="574774"/>
    <lineage>
        <taxon>Eukaryota</taxon>
        <taxon>Fungi</taxon>
        <taxon>Dikarya</taxon>
        <taxon>Ascomycota</taxon>
        <taxon>Pezizomycotina</taxon>
        <taxon>Dothideomycetes</taxon>
        <taxon>Pleosporomycetidae</taxon>
        <taxon>Gloniales</taxon>
        <taxon>Gloniaceae</taxon>
        <taxon>Glonium</taxon>
    </lineage>
</organism>
<evidence type="ECO:0000259" key="1">
    <source>
        <dbReference type="SMART" id="SM01029"/>
    </source>
</evidence>
<evidence type="ECO:0000313" key="2">
    <source>
        <dbReference type="EMBL" id="OCL07721.1"/>
    </source>
</evidence>
<accession>A0A8E2F057</accession>
<sequence>LINSNFERVFYKNYVSFSTTILNLYMVRVCTHLGEHSPLTHTTYSYDYSAAIRENRLLNREKYSQLKLLAQFLKVSKAYLTTQPSNQSPADTVNRSAFTSNPSLAVTQLADIVGNKTVFWIPYLITHKHAAYNSLDDSTYKLQLPTTKGNFSIPALGGTLRLNGRDSKIHVTDYNMAGIEILYSSREILTWYRFSTKTILVIHGFLDEVHEIAVLITSEPAGTVQVIQGPAFQKASRIDDIVTINYNISSSRTIIEVSSRLQI</sequence>
<dbReference type="SUPFAM" id="SSF51445">
    <property type="entry name" value="(Trans)glycosidases"/>
    <property type="match status" value="1"/>
</dbReference>
<name>A0A8E2F057_9PEZI</name>
<proteinExistence type="predicted"/>
<dbReference type="Pfam" id="PF10435">
    <property type="entry name" value="BetaGal_dom2"/>
    <property type="match status" value="1"/>
</dbReference>
<dbReference type="SUPFAM" id="SSF51011">
    <property type="entry name" value="Glycosyl hydrolase domain"/>
    <property type="match status" value="1"/>
</dbReference>
<dbReference type="Gene3D" id="3.20.20.80">
    <property type="entry name" value="Glycosidases"/>
    <property type="match status" value="1"/>
</dbReference>
<feature type="domain" description="Beta-galactosidase" evidence="1">
    <location>
        <begin position="85"/>
        <end position="261"/>
    </location>
</feature>
<dbReference type="InterPro" id="IPR018954">
    <property type="entry name" value="Betagal_dom2"/>
</dbReference>
<dbReference type="Pfam" id="PF01301">
    <property type="entry name" value="Glyco_hydro_35"/>
    <property type="match status" value="1"/>
</dbReference>
<gene>
    <name evidence="2" type="ORF">AOQ84DRAFT_294558</name>
</gene>
<dbReference type="GO" id="GO:0016787">
    <property type="term" value="F:hydrolase activity"/>
    <property type="evidence" value="ECO:0007669"/>
    <property type="project" value="UniProtKB-KW"/>
</dbReference>
<keyword evidence="3" id="KW-1185">Reference proteome</keyword>
<dbReference type="InterPro" id="IPR031330">
    <property type="entry name" value="Gly_Hdrlase_35_cat"/>
</dbReference>
<dbReference type="SMART" id="SM01029">
    <property type="entry name" value="BetaGal_dom2"/>
    <property type="match status" value="1"/>
</dbReference>
<dbReference type="Proteomes" id="UP000250140">
    <property type="component" value="Unassembled WGS sequence"/>
</dbReference>
<dbReference type="OrthoDB" id="1657402at2759"/>
<protein>
    <submittedName>
        <fullName evidence="2">Glycoside hydrolase family 35 protein</fullName>
    </submittedName>
</protein>
<dbReference type="EMBL" id="KV749798">
    <property type="protein sequence ID" value="OCL07721.1"/>
    <property type="molecule type" value="Genomic_DNA"/>
</dbReference>
<dbReference type="AlphaFoldDB" id="A0A8E2F057"/>
<dbReference type="InterPro" id="IPR037110">
    <property type="entry name" value="Betagal_dom2_sf"/>
</dbReference>
<dbReference type="Gene3D" id="2.102.20.10">
    <property type="entry name" value="Beta-galactosidase, domain 2"/>
    <property type="match status" value="1"/>
</dbReference>
<evidence type="ECO:0000313" key="3">
    <source>
        <dbReference type="Proteomes" id="UP000250140"/>
    </source>
</evidence>
<dbReference type="InterPro" id="IPR017853">
    <property type="entry name" value="GH"/>
</dbReference>